<comment type="caution">
    <text evidence="2">The sequence shown here is derived from an EMBL/GenBank/DDBJ whole genome shotgun (WGS) entry which is preliminary data.</text>
</comment>
<dbReference type="PANTHER" id="PTHR21180">
    <property type="entry name" value="ENDONUCLEASE/EXONUCLEASE/PHOSPHATASE FAMILY DOMAIN-CONTAINING PROTEIN 1"/>
    <property type="match status" value="1"/>
</dbReference>
<dbReference type="NCBIfam" id="TIGR00426">
    <property type="entry name" value="competence protein ComEA helix-hairpin-helix repeat region"/>
    <property type="match status" value="1"/>
</dbReference>
<sequence length="114" mass="11754">MRASYFHSLLLALLTSVSVSVVAAPSAPAAKPALADAHSTAPVVAAPKTPMVDLNSADAATLQRELSGVGQVKAKAIVAYREANGAFSSVDELLEVKGIGKAILESNREKLKVN</sequence>
<dbReference type="InterPro" id="IPR004509">
    <property type="entry name" value="Competence_ComEA_HhH"/>
</dbReference>
<dbReference type="SUPFAM" id="SSF47781">
    <property type="entry name" value="RuvA domain 2-like"/>
    <property type="match status" value="1"/>
</dbReference>
<reference evidence="2 3" key="1">
    <citation type="submission" date="2016-12" db="EMBL/GenBank/DDBJ databases">
        <authorList>
            <person name="Song W.-J."/>
            <person name="Kurnit D.M."/>
        </authorList>
    </citation>
    <scope>NUCLEOTIDE SEQUENCE [LARGE SCALE GENOMIC DNA]</scope>
    <source>
        <strain evidence="2 3">PCL1601</strain>
    </source>
</reference>
<name>A0A1Q8EKV8_9PSED</name>
<keyword evidence="1" id="KW-0732">Signal</keyword>
<dbReference type="AlphaFoldDB" id="A0A1Q8EKV8"/>
<dbReference type="EMBL" id="MSCT01000019">
    <property type="protein sequence ID" value="OLF52434.1"/>
    <property type="molecule type" value="Genomic_DNA"/>
</dbReference>
<dbReference type="Pfam" id="PF12836">
    <property type="entry name" value="HHH_3"/>
    <property type="match status" value="1"/>
</dbReference>
<dbReference type="GO" id="GO:0015628">
    <property type="term" value="P:protein secretion by the type II secretion system"/>
    <property type="evidence" value="ECO:0007669"/>
    <property type="project" value="TreeGrafter"/>
</dbReference>
<organism evidence="2 3">
    <name type="scientific">Pseudomonas chlororaphis</name>
    <dbReference type="NCBI Taxonomy" id="587753"/>
    <lineage>
        <taxon>Bacteria</taxon>
        <taxon>Pseudomonadati</taxon>
        <taxon>Pseudomonadota</taxon>
        <taxon>Gammaproteobacteria</taxon>
        <taxon>Pseudomonadales</taxon>
        <taxon>Pseudomonadaceae</taxon>
        <taxon>Pseudomonas</taxon>
    </lineage>
</organism>
<dbReference type="GO" id="GO:0015627">
    <property type="term" value="C:type II protein secretion system complex"/>
    <property type="evidence" value="ECO:0007669"/>
    <property type="project" value="TreeGrafter"/>
</dbReference>
<gene>
    <name evidence="2" type="ORF">BTN82_20865</name>
</gene>
<evidence type="ECO:0000256" key="1">
    <source>
        <dbReference type="SAM" id="SignalP"/>
    </source>
</evidence>
<feature type="chain" id="PRO_5012548006" evidence="1">
    <location>
        <begin position="24"/>
        <end position="114"/>
    </location>
</feature>
<evidence type="ECO:0000313" key="2">
    <source>
        <dbReference type="EMBL" id="OLF52434.1"/>
    </source>
</evidence>
<dbReference type="OrthoDB" id="7510573at2"/>
<protein>
    <submittedName>
        <fullName evidence="2">Competence protein ComEA</fullName>
    </submittedName>
</protein>
<dbReference type="RefSeq" id="WP_075120998.1">
    <property type="nucleotide sequence ID" value="NZ_MSCT01000019.1"/>
</dbReference>
<dbReference type="InterPro" id="IPR010994">
    <property type="entry name" value="RuvA_2-like"/>
</dbReference>
<dbReference type="InterPro" id="IPR051675">
    <property type="entry name" value="Endo/Exo/Phosphatase_dom_1"/>
</dbReference>
<feature type="signal peptide" evidence="1">
    <location>
        <begin position="1"/>
        <end position="23"/>
    </location>
</feature>
<dbReference type="Proteomes" id="UP000185578">
    <property type="component" value="Unassembled WGS sequence"/>
</dbReference>
<proteinExistence type="predicted"/>
<dbReference type="PANTHER" id="PTHR21180:SF32">
    <property type="entry name" value="ENDONUCLEASE_EXONUCLEASE_PHOSPHATASE FAMILY DOMAIN-CONTAINING PROTEIN 1"/>
    <property type="match status" value="1"/>
</dbReference>
<dbReference type="Gene3D" id="1.10.150.280">
    <property type="entry name" value="AF1531-like domain"/>
    <property type="match status" value="1"/>
</dbReference>
<evidence type="ECO:0000313" key="3">
    <source>
        <dbReference type="Proteomes" id="UP000185578"/>
    </source>
</evidence>
<accession>A0A1Q8EKV8</accession>